<comment type="caution">
    <text evidence="2">The sequence shown here is derived from an EMBL/GenBank/DDBJ whole genome shotgun (WGS) entry which is preliminary data.</text>
</comment>
<dbReference type="AlphaFoldDB" id="A0A0F9MTW6"/>
<protein>
    <submittedName>
        <fullName evidence="2">Uncharacterized protein</fullName>
    </submittedName>
</protein>
<feature type="compositionally biased region" description="Low complexity" evidence="1">
    <location>
        <begin position="131"/>
        <end position="140"/>
    </location>
</feature>
<feature type="compositionally biased region" description="Acidic residues" evidence="1">
    <location>
        <begin position="235"/>
        <end position="254"/>
    </location>
</feature>
<feature type="compositionally biased region" description="Gly residues" evidence="1">
    <location>
        <begin position="184"/>
        <end position="206"/>
    </location>
</feature>
<sequence>MAKRNRLLREAIADAKAVRETALLNAKAALEEAFTPHLTSMLSTRLRNETDYGDEEEIDELNDAEVSDGHGPGEGGAKNTEKVEKSSFTGDQDVTKEGLDDTADNDVGLDSAAIATEPTQQYGTSNPKEPATAASAATTSGDTDNEGLQQPAGTPVSEGIFEDDDEEDPFGADDEEELAPEMGGEMGPELGGGMGPEFGGELGPETGGEMEPEMGGEDDEEGDRDLDLEAIIAELEADMVGDDEYGDEYGDEMGEGGGGPRWASEQGEGEYPDEEEEEPVLEQNDAEVSDGHGPGEGGEKDASVTADSSFTQGEGDKQTDAITEQEGEDDEIDLEEILKEIEDEENDDELQFEVTSLRSELKEYRDAIRYLRSKLNEVNLLNAKLLFTNKLFKSYNMDVRQKMRVVEGFDRATTVRETKLVFATLAEAFRGKPVSRKRTITEGLASRAVGSTRSRRKAPVIGIGDTPTVLAQGAALAARFKKLAGIKS</sequence>
<gene>
    <name evidence="2" type="ORF">LCGC14_1033620</name>
</gene>
<evidence type="ECO:0000313" key="2">
    <source>
        <dbReference type="EMBL" id="KKN10740.1"/>
    </source>
</evidence>
<name>A0A0F9MTW6_9ZZZZ</name>
<feature type="region of interest" description="Disordered" evidence="1">
    <location>
        <begin position="51"/>
        <end position="331"/>
    </location>
</feature>
<evidence type="ECO:0000256" key="1">
    <source>
        <dbReference type="SAM" id="MobiDB-lite"/>
    </source>
</evidence>
<feature type="compositionally biased region" description="Acidic residues" evidence="1">
    <location>
        <begin position="51"/>
        <end position="66"/>
    </location>
</feature>
<proteinExistence type="predicted"/>
<feature type="compositionally biased region" description="Acidic residues" evidence="1">
    <location>
        <begin position="160"/>
        <end position="179"/>
    </location>
</feature>
<accession>A0A0F9MTW6</accession>
<reference evidence="2" key="1">
    <citation type="journal article" date="2015" name="Nature">
        <title>Complex archaea that bridge the gap between prokaryotes and eukaryotes.</title>
        <authorList>
            <person name="Spang A."/>
            <person name="Saw J.H."/>
            <person name="Jorgensen S.L."/>
            <person name="Zaremba-Niedzwiedzka K."/>
            <person name="Martijn J."/>
            <person name="Lind A.E."/>
            <person name="van Eijk R."/>
            <person name="Schleper C."/>
            <person name="Guy L."/>
            <person name="Ettema T.J."/>
        </authorList>
    </citation>
    <scope>NUCLEOTIDE SEQUENCE</scope>
</reference>
<dbReference type="EMBL" id="LAZR01004212">
    <property type="protein sequence ID" value="KKN10740.1"/>
    <property type="molecule type" value="Genomic_DNA"/>
</dbReference>
<feature type="compositionally biased region" description="Acidic residues" evidence="1">
    <location>
        <begin position="267"/>
        <end position="288"/>
    </location>
</feature>
<feature type="compositionally biased region" description="Acidic residues" evidence="1">
    <location>
        <begin position="208"/>
        <end position="228"/>
    </location>
</feature>
<organism evidence="2">
    <name type="scientific">marine sediment metagenome</name>
    <dbReference type="NCBI Taxonomy" id="412755"/>
    <lineage>
        <taxon>unclassified sequences</taxon>
        <taxon>metagenomes</taxon>
        <taxon>ecological metagenomes</taxon>
    </lineage>
</organism>
<feature type="compositionally biased region" description="Polar residues" evidence="1">
    <location>
        <begin position="117"/>
        <end position="127"/>
    </location>
</feature>